<proteinExistence type="predicted"/>
<comment type="caution">
    <text evidence="2">The sequence shown here is derived from an EMBL/GenBank/DDBJ whole genome shotgun (WGS) entry which is preliminary data.</text>
</comment>
<dbReference type="GO" id="GO:0003677">
    <property type="term" value="F:DNA binding"/>
    <property type="evidence" value="ECO:0007669"/>
    <property type="project" value="InterPro"/>
</dbReference>
<sequence>MLRARCLLFGDLACLDSQLVALAKSNPVTRLPMATPGVGVRVIVAPTFRRAVNDPDRFPRSRDLGACAGLTPRRWQSGKTDISGRITKVGDPPGRVMLIEAAASLLGRARVMSPLTS</sequence>
<evidence type="ECO:0000313" key="2">
    <source>
        <dbReference type="EMBL" id="RHZ96088.1"/>
    </source>
</evidence>
<reference evidence="2 3" key="1">
    <citation type="submission" date="2018-08" db="EMBL/GenBank/DDBJ databases">
        <title>Draft genome sequence of Rhodobacter sphaeroides FY.</title>
        <authorList>
            <person name="Rayyan A."/>
            <person name="Meyer T.E."/>
            <person name="Kyndt J.A."/>
        </authorList>
    </citation>
    <scope>NUCLEOTIDE SEQUENCE [LARGE SCALE GENOMIC DNA]</scope>
    <source>
        <strain evidence="2 3">FY</strain>
    </source>
</reference>
<dbReference type="GO" id="GO:0006313">
    <property type="term" value="P:DNA transposition"/>
    <property type="evidence" value="ECO:0007669"/>
    <property type="project" value="InterPro"/>
</dbReference>
<dbReference type="GO" id="GO:0004803">
    <property type="term" value="F:transposase activity"/>
    <property type="evidence" value="ECO:0007669"/>
    <property type="project" value="InterPro"/>
</dbReference>
<accession>A0AAX1UM51</accession>
<dbReference type="InterPro" id="IPR003346">
    <property type="entry name" value="Transposase_20"/>
</dbReference>
<protein>
    <submittedName>
        <fullName evidence="2">IS110 family transposase</fullName>
    </submittedName>
</protein>
<name>A0AAX1UM51_CERSP</name>
<gene>
    <name evidence="2" type="ORF">D1114_08150</name>
</gene>
<dbReference type="AlphaFoldDB" id="A0AAX1UM51"/>
<organism evidence="2 3">
    <name type="scientific">Cereibacter sphaeroides</name>
    <name type="common">Rhodobacter sphaeroides</name>
    <dbReference type="NCBI Taxonomy" id="1063"/>
    <lineage>
        <taxon>Bacteria</taxon>
        <taxon>Pseudomonadati</taxon>
        <taxon>Pseudomonadota</taxon>
        <taxon>Alphaproteobacteria</taxon>
        <taxon>Rhodobacterales</taxon>
        <taxon>Paracoccaceae</taxon>
        <taxon>Cereibacter</taxon>
    </lineage>
</organism>
<evidence type="ECO:0000313" key="3">
    <source>
        <dbReference type="Proteomes" id="UP000266305"/>
    </source>
</evidence>
<dbReference type="EMBL" id="QWGP01000006">
    <property type="protein sequence ID" value="RHZ96088.1"/>
    <property type="molecule type" value="Genomic_DNA"/>
</dbReference>
<dbReference type="Proteomes" id="UP000266305">
    <property type="component" value="Unassembled WGS sequence"/>
</dbReference>
<evidence type="ECO:0000259" key="1">
    <source>
        <dbReference type="Pfam" id="PF02371"/>
    </source>
</evidence>
<feature type="domain" description="Transposase IS116/IS110/IS902 C-terminal" evidence="1">
    <location>
        <begin position="35"/>
        <end position="109"/>
    </location>
</feature>
<dbReference type="Pfam" id="PF02371">
    <property type="entry name" value="Transposase_20"/>
    <property type="match status" value="1"/>
</dbReference>
<dbReference type="RefSeq" id="WP_118999817.1">
    <property type="nucleotide sequence ID" value="NZ_QWGP01000006.1"/>
</dbReference>